<gene>
    <name evidence="2" type="ORF">GCM10009827_056680</name>
</gene>
<evidence type="ECO:0008006" key="4">
    <source>
        <dbReference type="Google" id="ProtNLM"/>
    </source>
</evidence>
<evidence type="ECO:0000256" key="1">
    <source>
        <dbReference type="SAM" id="MobiDB-lite"/>
    </source>
</evidence>
<evidence type="ECO:0000313" key="3">
    <source>
        <dbReference type="Proteomes" id="UP001501470"/>
    </source>
</evidence>
<dbReference type="RefSeq" id="WP_344505211.1">
    <property type="nucleotide sequence ID" value="NZ_BAAAQD010000011.1"/>
</dbReference>
<protein>
    <recommendedName>
        <fullName evidence="4">Lipoprotein</fullName>
    </recommendedName>
</protein>
<name>A0ABN2B2J2_9ACTN</name>
<organism evidence="2 3">
    <name type="scientific">Dactylosporangium maewongense</name>
    <dbReference type="NCBI Taxonomy" id="634393"/>
    <lineage>
        <taxon>Bacteria</taxon>
        <taxon>Bacillati</taxon>
        <taxon>Actinomycetota</taxon>
        <taxon>Actinomycetes</taxon>
        <taxon>Micromonosporales</taxon>
        <taxon>Micromonosporaceae</taxon>
        <taxon>Dactylosporangium</taxon>
    </lineage>
</organism>
<comment type="caution">
    <text evidence="2">The sequence shown here is derived from an EMBL/GenBank/DDBJ whole genome shotgun (WGS) entry which is preliminary data.</text>
</comment>
<dbReference type="PROSITE" id="PS51257">
    <property type="entry name" value="PROKAR_LIPOPROTEIN"/>
    <property type="match status" value="1"/>
</dbReference>
<evidence type="ECO:0000313" key="2">
    <source>
        <dbReference type="EMBL" id="GAA1531584.1"/>
    </source>
</evidence>
<feature type="region of interest" description="Disordered" evidence="1">
    <location>
        <begin position="23"/>
        <end position="43"/>
    </location>
</feature>
<reference evidence="2 3" key="1">
    <citation type="journal article" date="2019" name="Int. J. Syst. Evol. Microbiol.">
        <title>The Global Catalogue of Microorganisms (GCM) 10K type strain sequencing project: providing services to taxonomists for standard genome sequencing and annotation.</title>
        <authorList>
            <consortium name="The Broad Institute Genomics Platform"/>
            <consortium name="The Broad Institute Genome Sequencing Center for Infectious Disease"/>
            <person name="Wu L."/>
            <person name="Ma J."/>
        </authorList>
    </citation>
    <scope>NUCLEOTIDE SEQUENCE [LARGE SCALE GENOMIC DNA]</scope>
    <source>
        <strain evidence="2 3">JCM 15933</strain>
    </source>
</reference>
<dbReference type="Proteomes" id="UP001501470">
    <property type="component" value="Unassembled WGS sequence"/>
</dbReference>
<proteinExistence type="predicted"/>
<keyword evidence="3" id="KW-1185">Reference proteome</keyword>
<dbReference type="EMBL" id="BAAAQD010000011">
    <property type="protein sequence ID" value="GAA1531584.1"/>
    <property type="molecule type" value="Genomic_DNA"/>
</dbReference>
<feature type="compositionally biased region" description="Low complexity" evidence="1">
    <location>
        <begin position="25"/>
        <end position="34"/>
    </location>
</feature>
<accession>A0ABN2B2J2</accession>
<sequence>MRRQFVVLAAVVIGLAGCGSGGGSKASQGASSSPSPQPPPKVAGKLLVTTTGGLKLLTQEADGHLSIAPFDVPRSSDFEYEVTADHKTFVYRSGKVVTARTIADGSERKVAGDASTNKLCLRTSPDSKRVSYLRGEELVVADFAGKVTVVDKVKSAKYTLGATTVTATTELDCGEWLDDTHLKFDRRKAIPDSISVDITATAPVIKADTTTVAVLGGKTPKLVDSPGMWHPTAECGKRVAATAGSTKDALHLRERTGDAELSKAGTFTGSDIALAGTTGGTHSVLFVPGSCRPLLYTMEKRTFQSIDPATRAIGAEPTVTLPDGGIDVRLYDDPQTWQPVKDAEVLAAVVDKQIVIVDLAARTAKLVPADGLDASARVMAWLP</sequence>